<reference evidence="5 6" key="1">
    <citation type="journal article" date="2018" name="J. Allergy Clin. Immunol.">
        <title>High-quality assembly of Dermatophagoides pteronyssinus genome and transcriptome reveals a wide range of novel allergens.</title>
        <authorList>
            <person name="Liu X.Y."/>
            <person name="Yang K.Y."/>
            <person name="Wang M.Q."/>
            <person name="Kwok J.S."/>
            <person name="Zeng X."/>
            <person name="Yang Z."/>
            <person name="Xiao X.J."/>
            <person name="Lau C.P."/>
            <person name="Li Y."/>
            <person name="Huang Z.M."/>
            <person name="Ba J.G."/>
            <person name="Yim A.K."/>
            <person name="Ouyang C.Y."/>
            <person name="Ngai S.M."/>
            <person name="Chan T.F."/>
            <person name="Leung E.L."/>
            <person name="Liu L."/>
            <person name="Liu Z.G."/>
            <person name="Tsui S.K."/>
        </authorList>
    </citation>
    <scope>NUCLEOTIDE SEQUENCE [LARGE SCALE GENOMIC DNA]</scope>
    <source>
        <strain evidence="5">Derp</strain>
    </source>
</reference>
<dbReference type="EMBL" id="NJHN03000024">
    <property type="protein sequence ID" value="KAH9424990.1"/>
    <property type="molecule type" value="Genomic_DNA"/>
</dbReference>
<evidence type="ECO:0000256" key="1">
    <source>
        <dbReference type="ARBA" id="ARBA00006484"/>
    </source>
</evidence>
<dbReference type="Pfam" id="PF00106">
    <property type="entry name" value="adh_short"/>
    <property type="match status" value="3"/>
</dbReference>
<dbReference type="PANTHER" id="PTHR43899:SF13">
    <property type="entry name" value="RH59310P"/>
    <property type="match status" value="1"/>
</dbReference>
<keyword evidence="4" id="KW-1133">Transmembrane helix</keyword>
<sequence>MYVSMLFLSITIGTTIGIIILRSIMFIWNYWNRKQFKWETDNGRNWAIITGQLIDGGVGYEFARQLALKGYNLMILNDDPPNLLQEKKQLIQRECPFVQIRIMFVNFRRCSNQKLWTNIRKFIQLETNNVYILINNVNYYPQNNNNDNDSDDGETSSTTTTNYRDLHNANLMSTMRMTELILPSMISNHNGLIINITSIISLQNGPTISYSSSKFEKFKYYQSLIAYYSRGLYQECLANNILVYTLTPGSISTNLYEPMKSMLMLPSSRRYVQGVLNQINWNVTMENHSYLPIVTGSTDGLGFEFARQLAQKGYNLIMISRNEEKLLMKKELILKQFPSIQIEILAIDFQYLDVYDKIEKFLQKYLDNIFILINNVGFFEIPGHFFYQESNEFHQRMMNVNVISTIRMTELILPKMIEKRRGLIINVSSIMSHFPGYQHSMYAATKSFQASLSRTLSKECRSKNVLIFTLLPGAVKSSILPFESNFIIPKTEKYIKSTLRSINWTTTESYGYLPHLMLVIFKEFLQFLFGKSNTDDIAVILFDKINNNQLEVSLTFRNIIKIIKIVINNFLFDNNQDYQHNDTLKGYNIMMISRNEEKLAAKRQLILNECSSSSSKSIQIRTLAIDFKQTDYYDKIRKFLDLDHNDIAILINNVGVGPLPAEVKFVHQESVQSHMDMINVNIVSTTQLTDLILPSMVSKRNGLIINISSFAAIHATPFLAVYSATKSYILHYSRILWAECERYNVLVYTLTPASVCTNLFRQTTPSLLAPSARNYVQSALATINWTTPESYGYFAHWFGSTIFLSLEWLIGWQLKTKILENVIANSVPEVSVSMIDIIRNVLFLNSKKPMEKQN</sequence>
<reference evidence="5 6" key="2">
    <citation type="journal article" date="2022" name="Mol. Biol. Evol.">
        <title>Comparative Genomics Reveals Insights into the Divergent Evolution of Astigmatic Mites and Household Pest Adaptations.</title>
        <authorList>
            <person name="Xiong Q."/>
            <person name="Wan A.T."/>
            <person name="Liu X."/>
            <person name="Fung C.S."/>
            <person name="Xiao X."/>
            <person name="Malainual N."/>
            <person name="Hou J."/>
            <person name="Wang L."/>
            <person name="Wang M."/>
            <person name="Yang K.Y."/>
            <person name="Cui Y."/>
            <person name="Leung E.L."/>
            <person name="Nong W."/>
            <person name="Shin S.K."/>
            <person name="Au S.W."/>
            <person name="Jeong K.Y."/>
            <person name="Chew F.T."/>
            <person name="Hui J.H."/>
            <person name="Leung T.F."/>
            <person name="Tungtrongchitr A."/>
            <person name="Zhong N."/>
            <person name="Liu Z."/>
            <person name="Tsui S.K."/>
        </authorList>
    </citation>
    <scope>NUCLEOTIDE SEQUENCE [LARGE SCALE GENOMIC DNA]</scope>
    <source>
        <strain evidence="5">Derp</strain>
    </source>
</reference>
<evidence type="ECO:0000313" key="5">
    <source>
        <dbReference type="EMBL" id="KAH9424990.1"/>
    </source>
</evidence>
<evidence type="ECO:0000256" key="4">
    <source>
        <dbReference type="SAM" id="Phobius"/>
    </source>
</evidence>
<evidence type="ECO:0000256" key="2">
    <source>
        <dbReference type="ARBA" id="ARBA00023002"/>
    </source>
</evidence>
<dbReference type="CDD" id="cd05356">
    <property type="entry name" value="17beta-HSD1_like_SDR_c"/>
    <property type="match status" value="1"/>
</dbReference>
<evidence type="ECO:0008006" key="7">
    <source>
        <dbReference type="Google" id="ProtNLM"/>
    </source>
</evidence>
<feature type="region of interest" description="Disordered" evidence="3">
    <location>
        <begin position="143"/>
        <end position="163"/>
    </location>
</feature>
<dbReference type="PANTHER" id="PTHR43899">
    <property type="entry name" value="RH59310P"/>
    <property type="match status" value="1"/>
</dbReference>
<dbReference type="InterPro" id="IPR036291">
    <property type="entry name" value="NAD(P)-bd_dom_sf"/>
</dbReference>
<accession>A0ABQ8JRK1</accession>
<comment type="caution">
    <text evidence="5">The sequence shown here is derived from an EMBL/GenBank/DDBJ whole genome shotgun (WGS) entry which is preliminary data.</text>
</comment>
<dbReference type="PRINTS" id="PR00081">
    <property type="entry name" value="GDHRDH"/>
</dbReference>
<keyword evidence="4" id="KW-0812">Transmembrane</keyword>
<dbReference type="SUPFAM" id="SSF51735">
    <property type="entry name" value="NAD(P)-binding Rossmann-fold domains"/>
    <property type="match status" value="3"/>
</dbReference>
<protein>
    <recommendedName>
        <fullName evidence="7">Very-long-chain 3-oxoacyl-CoA reductase-like</fullName>
    </recommendedName>
</protein>
<organism evidence="5 6">
    <name type="scientific">Dermatophagoides pteronyssinus</name>
    <name type="common">European house dust mite</name>
    <dbReference type="NCBI Taxonomy" id="6956"/>
    <lineage>
        <taxon>Eukaryota</taxon>
        <taxon>Metazoa</taxon>
        <taxon>Ecdysozoa</taxon>
        <taxon>Arthropoda</taxon>
        <taxon>Chelicerata</taxon>
        <taxon>Arachnida</taxon>
        <taxon>Acari</taxon>
        <taxon>Acariformes</taxon>
        <taxon>Sarcoptiformes</taxon>
        <taxon>Astigmata</taxon>
        <taxon>Psoroptidia</taxon>
        <taxon>Analgoidea</taxon>
        <taxon>Pyroglyphidae</taxon>
        <taxon>Dermatophagoidinae</taxon>
        <taxon>Dermatophagoides</taxon>
    </lineage>
</organism>
<dbReference type="Gene3D" id="3.40.50.720">
    <property type="entry name" value="NAD(P)-binding Rossmann-like Domain"/>
    <property type="match status" value="3"/>
</dbReference>
<keyword evidence="4" id="KW-0472">Membrane</keyword>
<gene>
    <name evidence="5" type="ORF">DERP_009214</name>
</gene>
<proteinExistence type="inferred from homology"/>
<comment type="similarity">
    <text evidence="1">Belongs to the short-chain dehydrogenases/reductases (SDR) family.</text>
</comment>
<evidence type="ECO:0000256" key="3">
    <source>
        <dbReference type="SAM" id="MobiDB-lite"/>
    </source>
</evidence>
<keyword evidence="6" id="KW-1185">Reference proteome</keyword>
<evidence type="ECO:0000313" key="6">
    <source>
        <dbReference type="Proteomes" id="UP000887458"/>
    </source>
</evidence>
<name>A0ABQ8JRK1_DERPT</name>
<feature type="transmembrane region" description="Helical" evidence="4">
    <location>
        <begin position="6"/>
        <end position="28"/>
    </location>
</feature>
<keyword evidence="2" id="KW-0560">Oxidoreductase</keyword>
<dbReference type="InterPro" id="IPR002347">
    <property type="entry name" value="SDR_fam"/>
</dbReference>
<dbReference type="Proteomes" id="UP000887458">
    <property type="component" value="Unassembled WGS sequence"/>
</dbReference>
<dbReference type="InterPro" id="IPR051019">
    <property type="entry name" value="VLCFA-Steroid_DH"/>
</dbReference>
<dbReference type="PRINTS" id="PR00080">
    <property type="entry name" value="SDRFAMILY"/>
</dbReference>